<organism evidence="1 2">
    <name type="scientific">Mycena rosella</name>
    <name type="common">Pink bonnet</name>
    <name type="synonym">Agaricus rosellus</name>
    <dbReference type="NCBI Taxonomy" id="1033263"/>
    <lineage>
        <taxon>Eukaryota</taxon>
        <taxon>Fungi</taxon>
        <taxon>Dikarya</taxon>
        <taxon>Basidiomycota</taxon>
        <taxon>Agaricomycotina</taxon>
        <taxon>Agaricomycetes</taxon>
        <taxon>Agaricomycetidae</taxon>
        <taxon>Agaricales</taxon>
        <taxon>Marasmiineae</taxon>
        <taxon>Mycenaceae</taxon>
        <taxon>Mycena</taxon>
    </lineage>
</organism>
<comment type="caution">
    <text evidence="1">The sequence shown here is derived from an EMBL/GenBank/DDBJ whole genome shotgun (WGS) entry which is preliminary data.</text>
</comment>
<evidence type="ECO:0000313" key="2">
    <source>
        <dbReference type="Proteomes" id="UP001221757"/>
    </source>
</evidence>
<proteinExistence type="predicted"/>
<dbReference type="AlphaFoldDB" id="A0AAD7DV53"/>
<accession>A0AAD7DV53</accession>
<feature type="non-terminal residue" evidence="1">
    <location>
        <position position="1"/>
    </location>
</feature>
<reference evidence="1" key="1">
    <citation type="submission" date="2023-03" db="EMBL/GenBank/DDBJ databases">
        <title>Massive genome expansion in bonnet fungi (Mycena s.s.) driven by repeated elements and novel gene families across ecological guilds.</title>
        <authorList>
            <consortium name="Lawrence Berkeley National Laboratory"/>
            <person name="Harder C.B."/>
            <person name="Miyauchi S."/>
            <person name="Viragh M."/>
            <person name="Kuo A."/>
            <person name="Thoen E."/>
            <person name="Andreopoulos B."/>
            <person name="Lu D."/>
            <person name="Skrede I."/>
            <person name="Drula E."/>
            <person name="Henrissat B."/>
            <person name="Morin E."/>
            <person name="Kohler A."/>
            <person name="Barry K."/>
            <person name="LaButti K."/>
            <person name="Morin E."/>
            <person name="Salamov A."/>
            <person name="Lipzen A."/>
            <person name="Mereny Z."/>
            <person name="Hegedus B."/>
            <person name="Baldrian P."/>
            <person name="Stursova M."/>
            <person name="Weitz H."/>
            <person name="Taylor A."/>
            <person name="Grigoriev I.V."/>
            <person name="Nagy L.G."/>
            <person name="Martin F."/>
            <person name="Kauserud H."/>
        </authorList>
    </citation>
    <scope>NUCLEOTIDE SEQUENCE</scope>
    <source>
        <strain evidence="1">CBHHK067</strain>
    </source>
</reference>
<sequence>SRVPPCSIRDFVQGEGALSPVAAFRATRADGIHGHAVAEPCVEMDSSCAHHTWHRILAQHHPSAPPIPPLSVPRVLPRALVSPASYSSRDGFWAVLVAEPGGIRHISPQLLPLPRARVGCNVAPAGGARISGIQPPLLPRLWPPEMWQTRELVLAARACGPNILACRAPDRQFRESMFWDECVAEGDDIWSLAQKQMTFDSVIED</sequence>
<evidence type="ECO:0000313" key="1">
    <source>
        <dbReference type="EMBL" id="KAJ7698574.1"/>
    </source>
</evidence>
<name>A0AAD7DV53_MYCRO</name>
<dbReference type="EMBL" id="JARKIE010000025">
    <property type="protein sequence ID" value="KAJ7698574.1"/>
    <property type="molecule type" value="Genomic_DNA"/>
</dbReference>
<keyword evidence="2" id="KW-1185">Reference proteome</keyword>
<gene>
    <name evidence="1" type="ORF">B0H17DRAFT_323677</name>
</gene>
<protein>
    <submittedName>
        <fullName evidence="1">Uncharacterized protein</fullName>
    </submittedName>
</protein>
<dbReference type="Proteomes" id="UP001221757">
    <property type="component" value="Unassembled WGS sequence"/>
</dbReference>